<feature type="region of interest" description="Disordered" evidence="4">
    <location>
        <begin position="64"/>
        <end position="86"/>
    </location>
</feature>
<keyword evidence="1 3" id="KW-0238">DNA-binding</keyword>
<protein>
    <recommendedName>
        <fullName evidence="5">HMG box domain-containing protein</fullName>
    </recommendedName>
</protein>
<dbReference type="PANTHER" id="PTHR45789">
    <property type="entry name" value="FI18025P1"/>
    <property type="match status" value="1"/>
</dbReference>
<dbReference type="InParanoid" id="A0A401H326"/>
<feature type="region of interest" description="Disordered" evidence="4">
    <location>
        <begin position="165"/>
        <end position="192"/>
    </location>
</feature>
<evidence type="ECO:0000256" key="4">
    <source>
        <dbReference type="SAM" id="MobiDB-lite"/>
    </source>
</evidence>
<sequence>MSAMLANDVVLDEANDDDGMPPLVDNPYPAMTFTFATDMTPITYSTDATSPELPPEAAGAELAVYSPPSSPALGPSRPSHAKKREASYIPRSPNAFILFRSSFIRERHIPEKIEGNHSALSKIIGKCWKALPRKEREVWEAKAIVAQAEHRQRYPDWRFRPAANALAKVKDGPKRRSNKKGRGESEKEQRNREKRCAKIADLLVAGKKGLDLEAAIKEYDCNAGGGVKVKEEANAVVTMEIAAEEKVTKISAGVQSQVRFATEQGPIQDADFCQDSGSLTAPCLTSFDANFKVPLTAMFKRSSSAPASHTRNSSGYFAKGNSTFAERRYSVDSVRPAMMYPPFFDHLTEHEGKPRVGSVVKLAHDSGEAVATDCMSTTQQSLQSFVKSGKTQQVGDTALSWNNAYPLSPISTDCYSPSLPAFEPDLEGASPLQSPLSVALSFVPEGGIPGYLPVCDGSRDQSYQSSYSSLRGWAGDDIPMSPLSLPCMGGPPFVYDAEPASIMKDAFAAASSAIYGDWDNGVDFTLSGRNYQNPFSWDRPIDVKGLGQYAQGPRI</sequence>
<reference evidence="6 7" key="1">
    <citation type="journal article" date="2018" name="Sci. Rep.">
        <title>Genome sequence of the cauliflower mushroom Sparassis crispa (Hanabiratake) and its association with beneficial usage.</title>
        <authorList>
            <person name="Kiyama R."/>
            <person name="Furutani Y."/>
            <person name="Kawaguchi K."/>
            <person name="Nakanishi T."/>
        </authorList>
    </citation>
    <scope>NUCLEOTIDE SEQUENCE [LARGE SCALE GENOMIC DNA]</scope>
</reference>
<evidence type="ECO:0000259" key="5">
    <source>
        <dbReference type="PROSITE" id="PS50118"/>
    </source>
</evidence>
<dbReference type="Pfam" id="PF00505">
    <property type="entry name" value="HMG_box"/>
    <property type="match status" value="1"/>
</dbReference>
<dbReference type="GO" id="GO:0000981">
    <property type="term" value="F:DNA-binding transcription factor activity, RNA polymerase II-specific"/>
    <property type="evidence" value="ECO:0007669"/>
    <property type="project" value="TreeGrafter"/>
</dbReference>
<feature type="DNA-binding region" description="HMG box" evidence="3">
    <location>
        <begin position="89"/>
        <end position="158"/>
    </location>
</feature>
<dbReference type="RefSeq" id="XP_027619716.1">
    <property type="nucleotide sequence ID" value="XM_027763915.1"/>
</dbReference>
<dbReference type="InterPro" id="IPR009071">
    <property type="entry name" value="HMG_box_dom"/>
</dbReference>
<evidence type="ECO:0000256" key="3">
    <source>
        <dbReference type="PROSITE-ProRule" id="PRU00267"/>
    </source>
</evidence>
<accession>A0A401H326</accession>
<evidence type="ECO:0000256" key="1">
    <source>
        <dbReference type="ARBA" id="ARBA00023125"/>
    </source>
</evidence>
<evidence type="ECO:0000313" key="6">
    <source>
        <dbReference type="EMBL" id="GBE88803.1"/>
    </source>
</evidence>
<proteinExistence type="predicted"/>
<dbReference type="InterPro" id="IPR051356">
    <property type="entry name" value="SOX/SOX-like_TF"/>
</dbReference>
<dbReference type="PANTHER" id="PTHR45789:SF2">
    <property type="entry name" value="FI18025P1"/>
    <property type="match status" value="1"/>
</dbReference>
<feature type="domain" description="HMG box" evidence="5">
    <location>
        <begin position="89"/>
        <end position="158"/>
    </location>
</feature>
<dbReference type="SMART" id="SM00398">
    <property type="entry name" value="HMG"/>
    <property type="match status" value="1"/>
</dbReference>
<comment type="caution">
    <text evidence="6">The sequence shown here is derived from an EMBL/GenBank/DDBJ whole genome shotgun (WGS) entry which is preliminary data.</text>
</comment>
<name>A0A401H326_9APHY</name>
<dbReference type="OrthoDB" id="6247875at2759"/>
<dbReference type="GeneID" id="38785720"/>
<keyword evidence="7" id="KW-1185">Reference proteome</keyword>
<dbReference type="InterPro" id="IPR036910">
    <property type="entry name" value="HMG_box_dom_sf"/>
</dbReference>
<organism evidence="6 7">
    <name type="scientific">Sparassis crispa</name>
    <dbReference type="NCBI Taxonomy" id="139825"/>
    <lineage>
        <taxon>Eukaryota</taxon>
        <taxon>Fungi</taxon>
        <taxon>Dikarya</taxon>
        <taxon>Basidiomycota</taxon>
        <taxon>Agaricomycotina</taxon>
        <taxon>Agaricomycetes</taxon>
        <taxon>Polyporales</taxon>
        <taxon>Sparassidaceae</taxon>
        <taxon>Sparassis</taxon>
    </lineage>
</organism>
<feature type="compositionally biased region" description="Basic and acidic residues" evidence="4">
    <location>
        <begin position="181"/>
        <end position="192"/>
    </location>
</feature>
<gene>
    <name evidence="6" type="ORF">SCP_1402080</name>
</gene>
<evidence type="ECO:0000256" key="2">
    <source>
        <dbReference type="ARBA" id="ARBA00023242"/>
    </source>
</evidence>
<dbReference type="SUPFAM" id="SSF47095">
    <property type="entry name" value="HMG-box"/>
    <property type="match status" value="1"/>
</dbReference>
<dbReference type="GO" id="GO:0000978">
    <property type="term" value="F:RNA polymerase II cis-regulatory region sequence-specific DNA binding"/>
    <property type="evidence" value="ECO:0007669"/>
    <property type="project" value="TreeGrafter"/>
</dbReference>
<dbReference type="GO" id="GO:0005634">
    <property type="term" value="C:nucleus"/>
    <property type="evidence" value="ECO:0007669"/>
    <property type="project" value="UniProtKB-UniRule"/>
</dbReference>
<evidence type="ECO:0000313" key="7">
    <source>
        <dbReference type="Proteomes" id="UP000287166"/>
    </source>
</evidence>
<dbReference type="EMBL" id="BFAD01000014">
    <property type="protein sequence ID" value="GBE88803.1"/>
    <property type="molecule type" value="Genomic_DNA"/>
</dbReference>
<dbReference type="PROSITE" id="PS50118">
    <property type="entry name" value="HMG_BOX_2"/>
    <property type="match status" value="1"/>
</dbReference>
<dbReference type="Gene3D" id="1.10.30.10">
    <property type="entry name" value="High mobility group box domain"/>
    <property type="match status" value="1"/>
</dbReference>
<dbReference type="CDD" id="cd01389">
    <property type="entry name" value="HMG-box_ROX1-like"/>
    <property type="match status" value="1"/>
</dbReference>
<dbReference type="Proteomes" id="UP000287166">
    <property type="component" value="Unassembled WGS sequence"/>
</dbReference>
<dbReference type="STRING" id="139825.A0A401H326"/>
<keyword evidence="2 3" id="KW-0539">Nucleus</keyword>
<dbReference type="AlphaFoldDB" id="A0A401H326"/>